<evidence type="ECO:0000259" key="5">
    <source>
        <dbReference type="SMART" id="SM00382"/>
    </source>
</evidence>
<reference evidence="6 7" key="1">
    <citation type="submission" date="2020-04" db="EMBL/GenBank/DDBJ databases">
        <authorList>
            <person name="De Canck E."/>
        </authorList>
    </citation>
    <scope>NUCLEOTIDE SEQUENCE [LARGE SCALE GENOMIC DNA]</scope>
    <source>
        <strain evidence="6 7">LMG 28688</strain>
    </source>
</reference>
<organism evidence="6 7">
    <name type="scientific">Paraburkholderia caffeinitolerans</name>
    <dbReference type="NCBI Taxonomy" id="1723730"/>
    <lineage>
        <taxon>Bacteria</taxon>
        <taxon>Pseudomonadati</taxon>
        <taxon>Pseudomonadota</taxon>
        <taxon>Betaproteobacteria</taxon>
        <taxon>Burkholderiales</taxon>
        <taxon>Burkholderiaceae</taxon>
        <taxon>Paraburkholderia</taxon>
    </lineage>
</organism>
<dbReference type="GO" id="GO:0016887">
    <property type="term" value="F:ATP hydrolysis activity"/>
    <property type="evidence" value="ECO:0007669"/>
    <property type="project" value="InterPro"/>
</dbReference>
<evidence type="ECO:0000313" key="6">
    <source>
        <dbReference type="EMBL" id="CAB3800728.1"/>
    </source>
</evidence>
<dbReference type="SMART" id="SM00382">
    <property type="entry name" value="AAA"/>
    <property type="match status" value="1"/>
</dbReference>
<dbReference type="Gene3D" id="3.40.50.300">
    <property type="entry name" value="P-loop containing nucleotide triphosphate hydrolases"/>
    <property type="match status" value="1"/>
</dbReference>
<feature type="region of interest" description="Disordered" evidence="4">
    <location>
        <begin position="1"/>
        <end position="34"/>
    </location>
</feature>
<dbReference type="GO" id="GO:0005524">
    <property type="term" value="F:ATP binding"/>
    <property type="evidence" value="ECO:0007669"/>
    <property type="project" value="UniProtKB-KW"/>
</dbReference>
<dbReference type="EMBL" id="CADIKL010000033">
    <property type="protein sequence ID" value="CAB3800728.1"/>
    <property type="molecule type" value="Genomic_DNA"/>
</dbReference>
<dbReference type="Proteomes" id="UP000494119">
    <property type="component" value="Unassembled WGS sequence"/>
</dbReference>
<feature type="compositionally biased region" description="Basic and acidic residues" evidence="4">
    <location>
        <begin position="18"/>
        <end position="34"/>
    </location>
</feature>
<accession>A0A6J5GH14</accession>
<evidence type="ECO:0000256" key="2">
    <source>
        <dbReference type="ARBA" id="ARBA00022741"/>
    </source>
</evidence>
<dbReference type="InterPro" id="IPR050221">
    <property type="entry name" value="26S_Proteasome_ATPase"/>
</dbReference>
<dbReference type="AlphaFoldDB" id="A0A6J5GH14"/>
<keyword evidence="3" id="KW-0067">ATP-binding</keyword>
<dbReference type="RefSeq" id="WP_175197119.1">
    <property type="nucleotide sequence ID" value="NZ_CADIKL010000033.1"/>
</dbReference>
<protein>
    <recommendedName>
        <fullName evidence="5">AAA+ ATPase domain-containing protein</fullName>
    </recommendedName>
</protein>
<gene>
    <name evidence="6" type="ORF">LMG28688_05218</name>
</gene>
<evidence type="ECO:0000313" key="7">
    <source>
        <dbReference type="Proteomes" id="UP000494119"/>
    </source>
</evidence>
<dbReference type="CDD" id="cd19481">
    <property type="entry name" value="RecA-like_protease"/>
    <property type="match status" value="1"/>
</dbReference>
<dbReference type="Pfam" id="PF00004">
    <property type="entry name" value="AAA"/>
    <property type="match status" value="1"/>
</dbReference>
<dbReference type="PANTHER" id="PTHR23073">
    <property type="entry name" value="26S PROTEASOME REGULATORY SUBUNIT"/>
    <property type="match status" value="1"/>
</dbReference>
<evidence type="ECO:0000256" key="3">
    <source>
        <dbReference type="ARBA" id="ARBA00022840"/>
    </source>
</evidence>
<sequence>MPKPTVSWPSATGAVNDAQRHEPRVEPPHDLEAHMDDLRQLDKIRKDSADMRNQGHKALTGLKPTDDQRYELWKYARVRLQYARDRDDAMSSVAEIESYADKVSIDELREQVAPVLAASEAMRMCIATGHFATHKATMSAWYWVVREIFTAAEPDWCIGGARGGEGGWVTAYLTCQCVRALCDLAKVLEQTANLVEYLDRTNAYLVTLANPGIPEAWKEVDETRLRRELETELSLAEHKVVFNITPLIGKSSSFDVLTKDFHDIAKTGLQVLANNLDIVSRELPTHEPAPGDWPSKTGHAYALTAIARGFELTQRAQENVAGPDWMKEIAKLFREAAGNVRHSMGASKRYLSSVIDTQLAAANHTDTRTWEPGEVAYAAPAYALTLGEKPASSELARLKLAAQLICTDLSADGTLTGLIPFHEHDNCMYTVHTEEQLGAVAELIRVAQWPINRQRASHIFHFFKRQCARSEDGSIKGWYKEFDHRRTKADAETSVDTVESLASFNRMLDEGMNEMILDHFAVHPQTAKDLKLGQLFYPDYGFAQKGGCDLKFGDRKIGRESLAVTMQKMRAHVMRVGGDVRTSLVLHGPGGTGKTMLIEALAHTCDLPLVEVTPSDLAKSGEANVEGRARAVFDALAMLSRVVILFDEFDPILKRRDESGEKETNFYTFVTPGMLPKLKALQESAKERSFAYALITNLVGTLDLPAVRKGRFDEVIGVFPPDPLSRAGHFARVAGALAHARDWDNKSFTPEHLMDVVAKTGSIGMTAVNAENMFRANASGGMKNGAVGYIYDPKQKKWKADFLAEDEFKGIRGVGRFAEIECLQWGMLTEWDKQAANLLKSKGWRNKKARKELWEELLRWPAKTQGKAALDKIYRKMEKARERAKRRARRCARHPE</sequence>
<keyword evidence="7" id="KW-1185">Reference proteome</keyword>
<dbReference type="SUPFAM" id="SSF52540">
    <property type="entry name" value="P-loop containing nucleoside triphosphate hydrolases"/>
    <property type="match status" value="1"/>
</dbReference>
<proteinExistence type="inferred from homology"/>
<evidence type="ECO:0000256" key="4">
    <source>
        <dbReference type="SAM" id="MobiDB-lite"/>
    </source>
</evidence>
<evidence type="ECO:0000256" key="1">
    <source>
        <dbReference type="ARBA" id="ARBA00006914"/>
    </source>
</evidence>
<comment type="similarity">
    <text evidence="1">Belongs to the AAA ATPase family.</text>
</comment>
<dbReference type="InterPro" id="IPR003593">
    <property type="entry name" value="AAA+_ATPase"/>
</dbReference>
<feature type="domain" description="AAA+ ATPase" evidence="5">
    <location>
        <begin position="580"/>
        <end position="722"/>
    </location>
</feature>
<dbReference type="InterPro" id="IPR003959">
    <property type="entry name" value="ATPase_AAA_core"/>
</dbReference>
<keyword evidence="2" id="KW-0547">Nucleotide-binding</keyword>
<dbReference type="InterPro" id="IPR027417">
    <property type="entry name" value="P-loop_NTPase"/>
</dbReference>
<name>A0A6J5GH14_9BURK</name>